<dbReference type="EMBL" id="KK198760">
    <property type="protein sequence ID" value="KCW61683.1"/>
    <property type="molecule type" value="Genomic_DNA"/>
</dbReference>
<gene>
    <name evidence="1" type="ORF">EUGRSUZ_H04414</name>
</gene>
<reference evidence="1" key="1">
    <citation type="submission" date="2013-07" db="EMBL/GenBank/DDBJ databases">
        <title>The genome of Eucalyptus grandis.</title>
        <authorList>
            <person name="Schmutz J."/>
            <person name="Hayes R."/>
            <person name="Myburg A."/>
            <person name="Tuskan G."/>
            <person name="Grattapaglia D."/>
            <person name="Rokhsar D.S."/>
        </authorList>
    </citation>
    <scope>NUCLEOTIDE SEQUENCE</scope>
    <source>
        <tissue evidence="1">Leaf extractions</tissue>
    </source>
</reference>
<protein>
    <submittedName>
        <fullName evidence="1">Uncharacterized protein</fullName>
    </submittedName>
</protein>
<proteinExistence type="predicted"/>
<evidence type="ECO:0000313" key="1">
    <source>
        <dbReference type="EMBL" id="KCW61683.1"/>
    </source>
</evidence>
<name>A0A059B6C9_EUCGR</name>
<accession>A0A059B6C9</accession>
<sequence length="66" mass="7743">MRNLSFQLRTNTISKPKRDLSCYKRYHPSLTYFSFTYSATEFNIFESPIARRNGRHSTLAPVNCHA</sequence>
<organism evidence="1">
    <name type="scientific">Eucalyptus grandis</name>
    <name type="common">Flooded gum</name>
    <dbReference type="NCBI Taxonomy" id="71139"/>
    <lineage>
        <taxon>Eukaryota</taxon>
        <taxon>Viridiplantae</taxon>
        <taxon>Streptophyta</taxon>
        <taxon>Embryophyta</taxon>
        <taxon>Tracheophyta</taxon>
        <taxon>Spermatophyta</taxon>
        <taxon>Magnoliopsida</taxon>
        <taxon>eudicotyledons</taxon>
        <taxon>Gunneridae</taxon>
        <taxon>Pentapetalae</taxon>
        <taxon>rosids</taxon>
        <taxon>malvids</taxon>
        <taxon>Myrtales</taxon>
        <taxon>Myrtaceae</taxon>
        <taxon>Myrtoideae</taxon>
        <taxon>Eucalypteae</taxon>
        <taxon>Eucalyptus</taxon>
    </lineage>
</organism>
<dbReference type="InParanoid" id="A0A059B6C9"/>
<dbReference type="Gramene" id="KCW61683">
    <property type="protein sequence ID" value="KCW61683"/>
    <property type="gene ID" value="EUGRSUZ_H04414"/>
</dbReference>
<dbReference type="AlphaFoldDB" id="A0A059B6C9"/>